<evidence type="ECO:0000256" key="5">
    <source>
        <dbReference type="ARBA" id="ARBA00022475"/>
    </source>
</evidence>
<feature type="transmembrane region" description="Helical" evidence="10">
    <location>
        <begin position="146"/>
        <end position="175"/>
    </location>
</feature>
<comment type="function">
    <text evidence="1">Part of the binding-protein-dependent transport system for phosphate; probably responsible for the translocation of the substrate across the membrane.</text>
</comment>
<feature type="transmembrane region" description="Helical" evidence="10">
    <location>
        <begin position="269"/>
        <end position="290"/>
    </location>
</feature>
<evidence type="ECO:0000256" key="8">
    <source>
        <dbReference type="ARBA" id="ARBA00022989"/>
    </source>
</evidence>
<dbReference type="Pfam" id="PF00528">
    <property type="entry name" value="BPD_transp_1"/>
    <property type="match status" value="1"/>
</dbReference>
<dbReference type="InterPro" id="IPR035906">
    <property type="entry name" value="MetI-like_sf"/>
</dbReference>
<reference evidence="13" key="1">
    <citation type="submission" date="2023-11" db="EMBL/GenBank/DDBJ databases">
        <title>Scrofimicrobium hongkongense sp. nov., isolated from a patient with peritonitis.</title>
        <authorList>
            <person name="Lao H.Y."/>
            <person name="Wong A.Y.P."/>
            <person name="Ng T.L."/>
            <person name="Wong R.Y.L."/>
            <person name="Yau M.C.Y."/>
            <person name="Lam J.Y.W."/>
            <person name="Siu G.K.H."/>
        </authorList>
    </citation>
    <scope>NUCLEOTIDE SEQUENCE</scope>
    <source>
        <strain evidence="13">R131</strain>
    </source>
</reference>
<feature type="region of interest" description="Disordered" evidence="11">
    <location>
        <begin position="1"/>
        <end position="30"/>
    </location>
</feature>
<evidence type="ECO:0000256" key="4">
    <source>
        <dbReference type="ARBA" id="ARBA00022448"/>
    </source>
</evidence>
<dbReference type="GO" id="GO:0035435">
    <property type="term" value="P:phosphate ion transmembrane transport"/>
    <property type="evidence" value="ECO:0007669"/>
    <property type="project" value="InterPro"/>
</dbReference>
<dbReference type="PANTHER" id="PTHR42922:SF1">
    <property type="entry name" value="PHOSPHATE TRANSPORT SYSTEM PERMEASE PROTEIN PSTA"/>
    <property type="match status" value="1"/>
</dbReference>
<feature type="transmembrane region" description="Helical" evidence="10">
    <location>
        <begin position="96"/>
        <end position="120"/>
    </location>
</feature>
<dbReference type="RefSeq" id="WP_350257880.1">
    <property type="nucleotide sequence ID" value="NZ_CP138335.1"/>
</dbReference>
<evidence type="ECO:0000256" key="7">
    <source>
        <dbReference type="ARBA" id="ARBA00022692"/>
    </source>
</evidence>
<evidence type="ECO:0000256" key="1">
    <source>
        <dbReference type="ARBA" id="ARBA00003510"/>
    </source>
</evidence>
<keyword evidence="9 10" id="KW-0472">Membrane</keyword>
<dbReference type="InterPro" id="IPR000515">
    <property type="entry name" value="MetI-like"/>
</dbReference>
<dbReference type="GO" id="GO:0005315">
    <property type="term" value="F:phosphate transmembrane transporter activity"/>
    <property type="evidence" value="ECO:0007669"/>
    <property type="project" value="InterPro"/>
</dbReference>
<comment type="subcellular location">
    <subcellularLocation>
        <location evidence="2 10">Cell membrane</location>
        <topology evidence="2 10">Multi-pass membrane protein</topology>
    </subcellularLocation>
</comment>
<name>A0AAU7V8S5_9ACTO</name>
<sequence>MAIETTVLSPTPRPLVPPQVTAPLRGPSRPLPRSASTAIIGGAIALSVATAWLGGTREPNPAALLLPAALGALVGMTVTMVLSWRVEGRRASVDRLATTLVTGSFLLALVPLGSLVLTVISRGLGRLDAEFFTHSMRNITGAGGGALHALVGTLLITGAAALIAVPLGILTAVYLTEYGSGRLARSVTFLVDVMTGIPSIVAGLFAYAAFAFILGPQARMGIVGAVALAVLMVPVVIRSSEAVLRLVPADLREASLALGVPKWRTILKVVLPTAAGGLATAVMLSIARVVGETAPLLITAGFTASMNYNLFSGRMQSLPVFVYTQFANQGTPAEAFLDRAWTGALILIVLVMALNLCARLVARRVAKQR</sequence>
<dbReference type="GO" id="GO:0005886">
    <property type="term" value="C:plasma membrane"/>
    <property type="evidence" value="ECO:0007669"/>
    <property type="project" value="UniProtKB-SubCell"/>
</dbReference>
<accession>A0AAU7V8S5</accession>
<protein>
    <recommendedName>
        <fullName evidence="10">Phosphate transport system permease protein PstA</fullName>
    </recommendedName>
</protein>
<evidence type="ECO:0000256" key="9">
    <source>
        <dbReference type="ARBA" id="ARBA00023136"/>
    </source>
</evidence>
<dbReference type="KEGG" id="sapp:SAC06_08515"/>
<evidence type="ECO:0000256" key="11">
    <source>
        <dbReference type="SAM" id="MobiDB-lite"/>
    </source>
</evidence>
<evidence type="ECO:0000259" key="12">
    <source>
        <dbReference type="PROSITE" id="PS50928"/>
    </source>
</evidence>
<feature type="domain" description="ABC transmembrane type-1" evidence="12">
    <location>
        <begin position="150"/>
        <end position="358"/>
    </location>
</feature>
<dbReference type="SUPFAM" id="SSF161098">
    <property type="entry name" value="MetI-like"/>
    <property type="match status" value="1"/>
</dbReference>
<evidence type="ECO:0000256" key="10">
    <source>
        <dbReference type="RuleBase" id="RU363043"/>
    </source>
</evidence>
<evidence type="ECO:0000256" key="2">
    <source>
        <dbReference type="ARBA" id="ARBA00004651"/>
    </source>
</evidence>
<dbReference type="Gene3D" id="1.10.3720.10">
    <property type="entry name" value="MetI-like"/>
    <property type="match status" value="1"/>
</dbReference>
<dbReference type="NCBIfam" id="TIGR00974">
    <property type="entry name" value="3a0107s02c"/>
    <property type="match status" value="1"/>
</dbReference>
<dbReference type="CDD" id="cd06261">
    <property type="entry name" value="TM_PBP2"/>
    <property type="match status" value="1"/>
</dbReference>
<feature type="transmembrane region" description="Helical" evidence="10">
    <location>
        <begin position="35"/>
        <end position="55"/>
    </location>
</feature>
<dbReference type="PANTHER" id="PTHR42922">
    <property type="entry name" value="PHOSPHATE TRANSPORT SYSTEM PERMEASE PROTEIN PSTA"/>
    <property type="match status" value="1"/>
</dbReference>
<organism evidence="13">
    <name type="scientific">Scrofimicrobium appendicitidis</name>
    <dbReference type="NCBI Taxonomy" id="3079930"/>
    <lineage>
        <taxon>Bacteria</taxon>
        <taxon>Bacillati</taxon>
        <taxon>Actinomycetota</taxon>
        <taxon>Actinomycetes</taxon>
        <taxon>Actinomycetales</taxon>
        <taxon>Actinomycetaceae</taxon>
        <taxon>Scrofimicrobium</taxon>
    </lineage>
</organism>
<feature type="transmembrane region" description="Helical" evidence="10">
    <location>
        <begin position="187"/>
        <end position="214"/>
    </location>
</feature>
<feature type="transmembrane region" description="Helical" evidence="10">
    <location>
        <begin position="340"/>
        <end position="362"/>
    </location>
</feature>
<keyword evidence="6" id="KW-0592">Phosphate transport</keyword>
<keyword evidence="8 10" id="KW-1133">Transmembrane helix</keyword>
<dbReference type="InterPro" id="IPR051408">
    <property type="entry name" value="Phosphate_transprt_permease"/>
</dbReference>
<dbReference type="AlphaFoldDB" id="A0AAU7V8S5"/>
<dbReference type="InterPro" id="IPR005672">
    <property type="entry name" value="Phosphate_PstA"/>
</dbReference>
<comment type="similarity">
    <text evidence="3 10">Belongs to the binding-protein-dependent transport system permease family. CysTW subfamily.</text>
</comment>
<feature type="transmembrane region" description="Helical" evidence="10">
    <location>
        <begin position="220"/>
        <end position="237"/>
    </location>
</feature>
<evidence type="ECO:0000256" key="6">
    <source>
        <dbReference type="ARBA" id="ARBA00022592"/>
    </source>
</evidence>
<evidence type="ECO:0000256" key="3">
    <source>
        <dbReference type="ARBA" id="ARBA00007069"/>
    </source>
</evidence>
<keyword evidence="7 10" id="KW-0812">Transmembrane</keyword>
<proteinExistence type="inferred from homology"/>
<gene>
    <name evidence="13" type="primary">pstA</name>
    <name evidence="13" type="ORF">SAC06_08515</name>
</gene>
<dbReference type="PROSITE" id="PS50928">
    <property type="entry name" value="ABC_TM1"/>
    <property type="match status" value="1"/>
</dbReference>
<keyword evidence="5 10" id="KW-1003">Cell membrane</keyword>
<dbReference type="EMBL" id="CP138335">
    <property type="protein sequence ID" value="XBW07677.1"/>
    <property type="molecule type" value="Genomic_DNA"/>
</dbReference>
<keyword evidence="4" id="KW-0813">Transport</keyword>
<evidence type="ECO:0000313" key="13">
    <source>
        <dbReference type="EMBL" id="XBW07677.1"/>
    </source>
</evidence>
<feature type="transmembrane region" description="Helical" evidence="10">
    <location>
        <begin position="61"/>
        <end position="84"/>
    </location>
</feature>